<reference evidence="1 4" key="1">
    <citation type="submission" date="2023-01" db="EMBL/GenBank/DDBJ databases">
        <title>Analysis of 21 Apiospora genomes using comparative genomics revels a genus with tremendous synthesis potential of carbohydrate active enzymes and secondary metabolites.</title>
        <authorList>
            <person name="Sorensen T."/>
        </authorList>
    </citation>
    <scope>NUCLEOTIDE SEQUENCE [LARGE SCALE GENOMIC DNA]</scope>
    <source>
        <strain evidence="1 4">CBS 135458</strain>
    </source>
</reference>
<gene>
    <name evidence="3" type="ORF">PG994_002470</name>
    <name evidence="2" type="ORF">PG994_003518</name>
    <name evidence="1" type="ORF">PG994_013447</name>
</gene>
<proteinExistence type="predicted"/>
<organism evidence="1 4">
    <name type="scientific">Apiospora phragmitis</name>
    <dbReference type="NCBI Taxonomy" id="2905665"/>
    <lineage>
        <taxon>Eukaryota</taxon>
        <taxon>Fungi</taxon>
        <taxon>Dikarya</taxon>
        <taxon>Ascomycota</taxon>
        <taxon>Pezizomycotina</taxon>
        <taxon>Sordariomycetes</taxon>
        <taxon>Xylariomycetidae</taxon>
        <taxon>Amphisphaeriales</taxon>
        <taxon>Apiosporaceae</taxon>
        <taxon>Apiospora</taxon>
    </lineage>
</organism>
<name>A0ABR1TAW7_9PEZI</name>
<dbReference type="EMBL" id="JAQQWL010000013">
    <property type="protein sequence ID" value="KAK8042964.1"/>
    <property type="molecule type" value="Genomic_DNA"/>
</dbReference>
<dbReference type="EMBL" id="JAQQWL010000002">
    <property type="protein sequence ID" value="KAK8087496.1"/>
    <property type="molecule type" value="Genomic_DNA"/>
</dbReference>
<accession>A0ABR1TAW7</accession>
<dbReference type="GeneID" id="92086942"/>
<comment type="caution">
    <text evidence="1">The sequence shown here is derived from an EMBL/GenBank/DDBJ whole genome shotgun (WGS) entry which is preliminary data.</text>
</comment>
<sequence length="161" mass="18562">MLPSHSPALFYSKIRPEERTQALASQDKALTPIQTPLANGILWSTPKRSINLERQIRHFHQLGQSDLTTQHQLFRKIQKGYQEKDYLLVNTELQIQSLKEKLELARPRKKRRVQISPNSKFASIKSIQRTREGPDQLEIEESDSEISTVSTVESDCIIVQN</sequence>
<dbReference type="RefSeq" id="XP_066722020.1">
    <property type="nucleotide sequence ID" value="XM_066853879.1"/>
</dbReference>
<protein>
    <submittedName>
        <fullName evidence="1">Transposase</fullName>
    </submittedName>
</protein>
<keyword evidence="4" id="KW-1185">Reference proteome</keyword>
<dbReference type="Proteomes" id="UP001480595">
    <property type="component" value="Unassembled WGS sequence"/>
</dbReference>
<evidence type="ECO:0000313" key="2">
    <source>
        <dbReference type="EMBL" id="KAK8076246.1"/>
    </source>
</evidence>
<evidence type="ECO:0000313" key="4">
    <source>
        <dbReference type="Proteomes" id="UP001480595"/>
    </source>
</evidence>
<dbReference type="EMBL" id="JAQQWL010000004">
    <property type="protein sequence ID" value="KAK8076246.1"/>
    <property type="molecule type" value="Genomic_DNA"/>
</dbReference>
<evidence type="ECO:0000313" key="3">
    <source>
        <dbReference type="EMBL" id="KAK8087496.1"/>
    </source>
</evidence>
<evidence type="ECO:0000313" key="1">
    <source>
        <dbReference type="EMBL" id="KAK8042964.1"/>
    </source>
</evidence>